<dbReference type="AlphaFoldDB" id="A0AA36JCC6"/>
<dbReference type="Proteomes" id="UP001178507">
    <property type="component" value="Unassembled WGS sequence"/>
</dbReference>
<evidence type="ECO:0000313" key="1">
    <source>
        <dbReference type="EMBL" id="CAJ1402418.1"/>
    </source>
</evidence>
<accession>A0AA36JCC6</accession>
<keyword evidence="2" id="KW-1185">Reference proteome</keyword>
<gene>
    <name evidence="1" type="ORF">EVOR1521_LOCUS25316</name>
</gene>
<name>A0AA36JCC6_9DINO</name>
<reference evidence="1" key="1">
    <citation type="submission" date="2023-08" db="EMBL/GenBank/DDBJ databases">
        <authorList>
            <person name="Chen Y."/>
            <person name="Shah S."/>
            <person name="Dougan E. K."/>
            <person name="Thang M."/>
            <person name="Chan C."/>
        </authorList>
    </citation>
    <scope>NUCLEOTIDE SEQUENCE</scope>
</reference>
<proteinExistence type="predicted"/>
<organism evidence="1 2">
    <name type="scientific">Effrenium voratum</name>
    <dbReference type="NCBI Taxonomy" id="2562239"/>
    <lineage>
        <taxon>Eukaryota</taxon>
        <taxon>Sar</taxon>
        <taxon>Alveolata</taxon>
        <taxon>Dinophyceae</taxon>
        <taxon>Suessiales</taxon>
        <taxon>Symbiodiniaceae</taxon>
        <taxon>Effrenium</taxon>
    </lineage>
</organism>
<sequence length="274" mass="29746">MWAFHTSECQSHSATCRALLVALCSHVPGASRQCVLGAPQARNLSFKLQLPVSGACRMTGHELRPKSNTALHVGSALYLAHFPMSSQSPCSARGVNWLLRWNLKTGRGVVCSVTPVARVLLPYCQSAAFGDTRMALNAFLPVLLFLALDMFPHAQKQPHDVDQCQKLLSSKIMLHASCSLLSDSSTGRLPRLSCQEACSLVSFVGPLRSCLDVGQSSLRRFRIRPGHEVLLLKRASWDLGVGYLAPSRSMLRISVTDPGMLLCLLAPQLSIAVA</sequence>
<protein>
    <submittedName>
        <fullName evidence="1">Uncharacterized protein</fullName>
    </submittedName>
</protein>
<evidence type="ECO:0000313" key="2">
    <source>
        <dbReference type="Proteomes" id="UP001178507"/>
    </source>
</evidence>
<dbReference type="EMBL" id="CAUJNA010003451">
    <property type="protein sequence ID" value="CAJ1402418.1"/>
    <property type="molecule type" value="Genomic_DNA"/>
</dbReference>
<comment type="caution">
    <text evidence="1">The sequence shown here is derived from an EMBL/GenBank/DDBJ whole genome shotgun (WGS) entry which is preliminary data.</text>
</comment>